<sequence length="180" mass="20235">MAMAMSTSPNKATVVEINLICAQELPSYKSSSSTSSIRTYVVAWISPQQKLTSRVDKAGDKNPTWNDKFIVSIDKDLVFERPNSTLVLEIYRKRRYRKDTLIGKVNILLDSLMDKNQFWGSEDICDKVMAFHVRDSSGMPQGILNIGVMNLDGLLDRGMPSFLGNSSLAIDYRRLMGGNY</sequence>
<dbReference type="PROSITE" id="PS50004">
    <property type="entry name" value="C2"/>
    <property type="match status" value="1"/>
</dbReference>
<dbReference type="AlphaFoldDB" id="A0A2N9FAU8"/>
<dbReference type="InterPro" id="IPR035892">
    <property type="entry name" value="C2_domain_sf"/>
</dbReference>
<name>A0A2N9FAU8_FAGSY</name>
<gene>
    <name evidence="2" type="ORF">FSB_LOCUS12012</name>
</gene>
<dbReference type="Gene3D" id="2.60.40.150">
    <property type="entry name" value="C2 domain"/>
    <property type="match status" value="1"/>
</dbReference>
<dbReference type="SUPFAM" id="SSF49562">
    <property type="entry name" value="C2 domain (Calcium/lipid-binding domain, CaLB)"/>
    <property type="match status" value="1"/>
</dbReference>
<evidence type="ECO:0000259" key="1">
    <source>
        <dbReference type="PROSITE" id="PS50004"/>
    </source>
</evidence>
<reference evidence="2" key="1">
    <citation type="submission" date="2018-02" db="EMBL/GenBank/DDBJ databases">
        <authorList>
            <person name="Cohen D.B."/>
            <person name="Kent A.D."/>
        </authorList>
    </citation>
    <scope>NUCLEOTIDE SEQUENCE</scope>
</reference>
<dbReference type="EMBL" id="OIVN01000691">
    <property type="protein sequence ID" value="SPC84130.1"/>
    <property type="molecule type" value="Genomic_DNA"/>
</dbReference>
<accession>A0A2N9FAU8</accession>
<dbReference type="InterPro" id="IPR000008">
    <property type="entry name" value="C2_dom"/>
</dbReference>
<dbReference type="CDD" id="cd04051">
    <property type="entry name" value="C2_SRC2_like"/>
    <property type="match status" value="1"/>
</dbReference>
<organism evidence="2">
    <name type="scientific">Fagus sylvatica</name>
    <name type="common">Beechnut</name>
    <dbReference type="NCBI Taxonomy" id="28930"/>
    <lineage>
        <taxon>Eukaryota</taxon>
        <taxon>Viridiplantae</taxon>
        <taxon>Streptophyta</taxon>
        <taxon>Embryophyta</taxon>
        <taxon>Tracheophyta</taxon>
        <taxon>Spermatophyta</taxon>
        <taxon>Magnoliopsida</taxon>
        <taxon>eudicotyledons</taxon>
        <taxon>Gunneridae</taxon>
        <taxon>Pentapetalae</taxon>
        <taxon>rosids</taxon>
        <taxon>fabids</taxon>
        <taxon>Fagales</taxon>
        <taxon>Fagaceae</taxon>
        <taxon>Fagus</taxon>
    </lineage>
</organism>
<dbReference type="SMART" id="SM00239">
    <property type="entry name" value="C2"/>
    <property type="match status" value="1"/>
</dbReference>
<feature type="domain" description="C2" evidence="1">
    <location>
        <begin position="1"/>
        <end position="122"/>
    </location>
</feature>
<protein>
    <recommendedName>
        <fullName evidence="1">C2 domain-containing protein</fullName>
    </recommendedName>
</protein>
<dbReference type="PANTHER" id="PTHR32246">
    <property type="entry name" value="INGRESSION PROTEIN FIC1"/>
    <property type="match status" value="1"/>
</dbReference>
<dbReference type="Pfam" id="PF00168">
    <property type="entry name" value="C2"/>
    <property type="match status" value="1"/>
</dbReference>
<dbReference type="GO" id="GO:0006952">
    <property type="term" value="P:defense response"/>
    <property type="evidence" value="ECO:0007669"/>
    <property type="project" value="InterPro"/>
</dbReference>
<dbReference type="InterPro" id="IPR044750">
    <property type="entry name" value="C2_SRC2/BAP"/>
</dbReference>
<proteinExistence type="predicted"/>
<evidence type="ECO:0000313" key="2">
    <source>
        <dbReference type="EMBL" id="SPC84130.1"/>
    </source>
</evidence>
<dbReference type="PANTHER" id="PTHR32246:SF133">
    <property type="entry name" value="C2 DOMAIN-CONTAINING PROTEIN"/>
    <property type="match status" value="1"/>
</dbReference>